<evidence type="ECO:0000313" key="2">
    <source>
        <dbReference type="Proteomes" id="UP000287394"/>
    </source>
</evidence>
<gene>
    <name evidence="1" type="ORF">CCAX7_12250</name>
</gene>
<dbReference type="RefSeq" id="WP_119324376.1">
    <property type="nucleotide sequence ID" value="NZ_AP025739.1"/>
</dbReference>
<reference evidence="1 2" key="1">
    <citation type="journal article" date="2019" name="Int. J. Syst. Evol. Microbiol.">
        <title>Capsulimonas corticalis gen. nov., sp. nov., an aerobic capsulated bacterium, of a novel bacterial order, Capsulimonadales ord. nov., of the class Armatimonadia of the phylum Armatimonadetes.</title>
        <authorList>
            <person name="Li J."/>
            <person name="Kudo C."/>
            <person name="Tonouchi A."/>
        </authorList>
    </citation>
    <scope>NUCLEOTIDE SEQUENCE [LARGE SCALE GENOMIC DNA]</scope>
    <source>
        <strain evidence="1 2">AX-7</strain>
    </source>
</reference>
<dbReference type="SUPFAM" id="SSF52980">
    <property type="entry name" value="Restriction endonuclease-like"/>
    <property type="match status" value="1"/>
</dbReference>
<accession>A0A402D4B6</accession>
<dbReference type="InterPro" id="IPR011335">
    <property type="entry name" value="Restrct_endonuc-II-like"/>
</dbReference>
<sequence>MHQKFAPVCAPGTLDKWSLARQMRRSPTAAEVKLWSYLRGNMMLGLKFRRQHVVDGFIADFYCHALRLVIEVDGGVHEDHLEYDQERQAFFEQSGLAVLRFSNEEILTKTNQVLAKIEIRCHQGMANTLRRQNRRSD</sequence>
<protein>
    <submittedName>
        <fullName evidence="1">Uncharacterized protein</fullName>
    </submittedName>
</protein>
<keyword evidence="2" id="KW-1185">Reference proteome</keyword>
<dbReference type="PANTHER" id="PTHR38590">
    <property type="entry name" value="BLL0828 PROTEIN"/>
    <property type="match status" value="1"/>
</dbReference>
<dbReference type="Proteomes" id="UP000287394">
    <property type="component" value="Chromosome"/>
</dbReference>
<dbReference type="EMBL" id="AP025739">
    <property type="protein sequence ID" value="BDI29174.1"/>
    <property type="molecule type" value="Genomic_DNA"/>
</dbReference>
<dbReference type="CDD" id="cd01038">
    <property type="entry name" value="Endonuclease_DUF559"/>
    <property type="match status" value="1"/>
</dbReference>
<dbReference type="PANTHER" id="PTHR38590:SF1">
    <property type="entry name" value="BLL0828 PROTEIN"/>
    <property type="match status" value="1"/>
</dbReference>
<dbReference type="AlphaFoldDB" id="A0A402D4B6"/>
<dbReference type="Pfam" id="PF04480">
    <property type="entry name" value="DUF559"/>
    <property type="match status" value="1"/>
</dbReference>
<name>A0A402D4B6_9BACT</name>
<dbReference type="KEGG" id="ccot:CCAX7_12250"/>
<dbReference type="InterPro" id="IPR007569">
    <property type="entry name" value="DUF559"/>
</dbReference>
<organism evidence="1 2">
    <name type="scientific">Capsulimonas corticalis</name>
    <dbReference type="NCBI Taxonomy" id="2219043"/>
    <lineage>
        <taxon>Bacteria</taxon>
        <taxon>Bacillati</taxon>
        <taxon>Armatimonadota</taxon>
        <taxon>Armatimonadia</taxon>
        <taxon>Capsulimonadales</taxon>
        <taxon>Capsulimonadaceae</taxon>
        <taxon>Capsulimonas</taxon>
    </lineage>
</organism>
<evidence type="ECO:0000313" key="1">
    <source>
        <dbReference type="EMBL" id="BDI29174.1"/>
    </source>
</evidence>
<proteinExistence type="predicted"/>
<dbReference type="InterPro" id="IPR047216">
    <property type="entry name" value="Endonuclease_DUF559_bact"/>
</dbReference>
<dbReference type="Gene3D" id="3.40.960.10">
    <property type="entry name" value="VSR Endonuclease"/>
    <property type="match status" value="1"/>
</dbReference>
<dbReference type="OrthoDB" id="9798754at2"/>